<dbReference type="GO" id="GO:0006525">
    <property type="term" value="P:arginine metabolic process"/>
    <property type="evidence" value="ECO:0007669"/>
    <property type="project" value="TreeGrafter"/>
</dbReference>
<keyword evidence="6" id="KW-1185">Reference proteome</keyword>
<protein>
    <recommendedName>
        <fullName evidence="7">Dimethylargininase</fullName>
    </recommendedName>
</protein>
<keyword evidence="4" id="KW-1133">Transmembrane helix</keyword>
<evidence type="ECO:0000256" key="3">
    <source>
        <dbReference type="PIRSR" id="PIRSR633199-1"/>
    </source>
</evidence>
<dbReference type="PANTHER" id="PTHR12737:SF9">
    <property type="entry name" value="DIMETHYLARGININASE"/>
    <property type="match status" value="1"/>
</dbReference>
<comment type="similarity">
    <text evidence="1">Belongs to the DDAH family.</text>
</comment>
<evidence type="ECO:0000313" key="5">
    <source>
        <dbReference type="EMBL" id="CAL1264970.1"/>
    </source>
</evidence>
<dbReference type="AlphaFoldDB" id="A0AAV1Z116"/>
<dbReference type="GO" id="GO:0000052">
    <property type="term" value="P:citrulline metabolic process"/>
    <property type="evidence" value="ECO:0007669"/>
    <property type="project" value="TreeGrafter"/>
</dbReference>
<dbReference type="SUPFAM" id="SSF55909">
    <property type="entry name" value="Pentein"/>
    <property type="match status" value="1"/>
</dbReference>
<dbReference type="InterPro" id="IPR033199">
    <property type="entry name" value="DDAH-like"/>
</dbReference>
<reference evidence="5 6" key="1">
    <citation type="submission" date="2024-04" db="EMBL/GenBank/DDBJ databases">
        <authorList>
            <person name="Rising A."/>
            <person name="Reimegard J."/>
            <person name="Sonavane S."/>
            <person name="Akerstrom W."/>
            <person name="Nylinder S."/>
            <person name="Hedman E."/>
            <person name="Kallberg Y."/>
        </authorList>
    </citation>
    <scope>NUCLEOTIDE SEQUENCE [LARGE SCALE GENOMIC DNA]</scope>
</reference>
<feature type="transmembrane region" description="Helical" evidence="4">
    <location>
        <begin position="12"/>
        <end position="34"/>
    </location>
</feature>
<keyword evidence="4" id="KW-0812">Transmembrane</keyword>
<evidence type="ECO:0000256" key="1">
    <source>
        <dbReference type="ARBA" id="ARBA00008532"/>
    </source>
</evidence>
<keyword evidence="4" id="KW-0472">Membrane</keyword>
<dbReference type="GO" id="GO:0016403">
    <property type="term" value="F:dimethylargininase activity"/>
    <property type="evidence" value="ECO:0007669"/>
    <property type="project" value="TreeGrafter"/>
</dbReference>
<feature type="active site" description="Proton donor" evidence="3">
    <location>
        <position position="203"/>
    </location>
</feature>
<evidence type="ECO:0000256" key="4">
    <source>
        <dbReference type="SAM" id="Phobius"/>
    </source>
</evidence>
<dbReference type="Gene3D" id="3.75.10.10">
    <property type="entry name" value="L-arginine/glycine Amidinotransferase, Chain A"/>
    <property type="match status" value="1"/>
</dbReference>
<evidence type="ECO:0000256" key="2">
    <source>
        <dbReference type="ARBA" id="ARBA00022801"/>
    </source>
</evidence>
<proteinExistence type="inferred from homology"/>
<dbReference type="PANTHER" id="PTHR12737">
    <property type="entry name" value="DIMETHYLARGININE DIMETHYLAMINOHYDROLASE"/>
    <property type="match status" value="1"/>
</dbReference>
<accession>A0AAV1Z116</accession>
<feature type="active site" description="Nucleophile" evidence="3">
    <location>
        <position position="298"/>
    </location>
</feature>
<dbReference type="EMBL" id="CAXIEN010000015">
    <property type="protein sequence ID" value="CAL1264970.1"/>
    <property type="molecule type" value="Genomic_DNA"/>
</dbReference>
<dbReference type="GO" id="GO:0016597">
    <property type="term" value="F:amino acid binding"/>
    <property type="evidence" value="ECO:0007669"/>
    <property type="project" value="TreeGrafter"/>
</dbReference>
<dbReference type="GO" id="GO:0045429">
    <property type="term" value="P:positive regulation of nitric oxide biosynthetic process"/>
    <property type="evidence" value="ECO:0007669"/>
    <property type="project" value="TreeGrafter"/>
</dbReference>
<organism evidence="5 6">
    <name type="scientific">Larinioides sclopetarius</name>
    <dbReference type="NCBI Taxonomy" id="280406"/>
    <lineage>
        <taxon>Eukaryota</taxon>
        <taxon>Metazoa</taxon>
        <taxon>Ecdysozoa</taxon>
        <taxon>Arthropoda</taxon>
        <taxon>Chelicerata</taxon>
        <taxon>Arachnida</taxon>
        <taxon>Araneae</taxon>
        <taxon>Araneomorphae</taxon>
        <taxon>Entelegynae</taxon>
        <taxon>Araneoidea</taxon>
        <taxon>Araneidae</taxon>
        <taxon>Larinioides</taxon>
    </lineage>
</organism>
<gene>
    <name evidence="5" type="ORF">LARSCL_LOCUS2261</name>
</gene>
<comment type="caution">
    <text evidence="5">The sequence shown here is derived from an EMBL/GenBank/DDBJ whole genome shotgun (WGS) entry which is preliminary data.</text>
</comment>
<dbReference type="Proteomes" id="UP001497382">
    <property type="component" value="Unassembled WGS sequence"/>
</dbReference>
<evidence type="ECO:0008006" key="7">
    <source>
        <dbReference type="Google" id="ProtNLM"/>
    </source>
</evidence>
<evidence type="ECO:0000313" key="6">
    <source>
        <dbReference type="Proteomes" id="UP001497382"/>
    </source>
</evidence>
<dbReference type="FunFam" id="3.75.10.10:FF:000004">
    <property type="entry name" value="N(G),N(G)-dimethylarginine dimethylaminohydrolase 1"/>
    <property type="match status" value="1"/>
</dbReference>
<keyword evidence="2" id="KW-0378">Hydrolase</keyword>
<name>A0AAV1Z116_9ARAC</name>
<dbReference type="Pfam" id="PF19420">
    <property type="entry name" value="DDAH_eukar"/>
    <property type="match status" value="1"/>
</dbReference>
<sequence>MANLLDVRCNIVSITHLIVIDLNVNYFIIIINILGGGFKMAARRYTHAIVCRIPDCFKTNAAELCGEIDLPLARKQHEELRKVLRDLGVDVIELPPDESQPDCVFVEDTAIVCNGTALICRPGLPTRLKEVDIVRSILKKDMELPIVDIANPEAMVDGGDILFTGKEFFVGLSKRTNDAGARAVADAFPEFPVTPVKVPGKHHLKSLLSIAGPDIICVSASDEAQSVLKRMAQEATYRYQTVTVPDPEAANCLFVNGTLIHRSEFPNSTKVFEDKIDFNKVAIPLSELSKARGDLSSCCILIRKSKYIKKL</sequence>